<protein>
    <submittedName>
        <fullName evidence="4">DUF1835 domain-containing protein</fullName>
    </submittedName>
</protein>
<gene>
    <name evidence="4" type="ORF">GYN08_13190</name>
</gene>
<organism evidence="4 5">
    <name type="scientific">Saccharibacillus alkalitolerans</name>
    <dbReference type="NCBI Taxonomy" id="2705290"/>
    <lineage>
        <taxon>Bacteria</taxon>
        <taxon>Bacillati</taxon>
        <taxon>Bacillota</taxon>
        <taxon>Bacilli</taxon>
        <taxon>Bacillales</taxon>
        <taxon>Paenibacillaceae</taxon>
        <taxon>Saccharibacillus</taxon>
    </lineage>
</organism>
<feature type="domain" description="SnoaL-like" evidence="3">
    <location>
        <begin position="372"/>
        <end position="469"/>
    </location>
</feature>
<dbReference type="SUPFAM" id="SSF54427">
    <property type="entry name" value="NTF2-like"/>
    <property type="match status" value="1"/>
</dbReference>
<dbReference type="InterPro" id="IPR037401">
    <property type="entry name" value="SnoaL-like"/>
</dbReference>
<dbReference type="Pfam" id="PF12680">
    <property type="entry name" value="SnoaL_2"/>
    <property type="match status" value="1"/>
</dbReference>
<keyword evidence="5" id="KW-1185">Reference proteome</keyword>
<comment type="caution">
    <text evidence="4">The sequence shown here is derived from an EMBL/GenBank/DDBJ whole genome shotgun (WGS) entry which is preliminary data.</text>
</comment>
<dbReference type="RefSeq" id="WP_166274931.1">
    <property type="nucleotide sequence ID" value="NZ_JAAFGS010000004.1"/>
</dbReference>
<dbReference type="InterPro" id="IPR014973">
    <property type="entry name" value="DUF1835"/>
</dbReference>
<dbReference type="InterPro" id="IPR032710">
    <property type="entry name" value="NTF2-like_dom_sf"/>
</dbReference>
<dbReference type="Proteomes" id="UP000800303">
    <property type="component" value="Unassembled WGS sequence"/>
</dbReference>
<dbReference type="InterPro" id="IPR022123">
    <property type="entry name" value="DUF3658"/>
</dbReference>
<feature type="domain" description="DUF3658" evidence="2">
    <location>
        <begin position="239"/>
        <end position="345"/>
    </location>
</feature>
<sequence>MDENDEKVAAQQAEKLKHAAAVRQMAEDLNEAQLRDVLTKLMLHREAGREWMEFCRSAVEKEWRPADPEGMEYLHIAPDVSTGGSLKQAFRTEIEREQQRVAAWRDHLACGPLTGVEQREGWLRRLAWLGQMHGSDDLDGMRDLDKGYREITELPGRVSADTGIVIWAAGNAAEQIALRWLLFLFREFTGSVYVIDAPAVTAGLTGRSDAVFLKSGELSADKLRSVWERAVQTGLAEYALTGQRRRQMESEWEVLSAGKHTLHRYGEGRIVGVPEDYYDAYLLETAKKVCGRRGEYRKAARVIGEALGQSEEPLDDSFLNHRLSSLVYAGRLEFKGVPRQMRMYEVRPAASGSAGIGRAAGSREKSAEELAQRQLDRYNAHDLEGFLDVYAEDARLYNLLDGSLIAEGRDAMRERYRRRFEVDKVHAELVNRMVIGSRVIDHEQVTQAGSDRATQAAAIYETAGGLIREVWFVYE</sequence>
<proteinExistence type="predicted"/>
<dbReference type="EMBL" id="JAAFGS010000004">
    <property type="protein sequence ID" value="NGZ76278.1"/>
    <property type="molecule type" value="Genomic_DNA"/>
</dbReference>
<evidence type="ECO:0000259" key="3">
    <source>
        <dbReference type="Pfam" id="PF12680"/>
    </source>
</evidence>
<accession>A0ABX0F9N6</accession>
<evidence type="ECO:0000259" key="2">
    <source>
        <dbReference type="Pfam" id="PF12395"/>
    </source>
</evidence>
<evidence type="ECO:0000313" key="5">
    <source>
        <dbReference type="Proteomes" id="UP000800303"/>
    </source>
</evidence>
<dbReference type="Pfam" id="PF12395">
    <property type="entry name" value="DUF3658"/>
    <property type="match status" value="1"/>
</dbReference>
<evidence type="ECO:0000313" key="4">
    <source>
        <dbReference type="EMBL" id="NGZ76278.1"/>
    </source>
</evidence>
<dbReference type="Pfam" id="PF08874">
    <property type="entry name" value="DUF1835"/>
    <property type="match status" value="1"/>
</dbReference>
<reference evidence="4 5" key="1">
    <citation type="submission" date="2020-01" db="EMBL/GenBank/DDBJ databases">
        <title>Polyphasic characterisation and genomic insights into a novel alkali tolerant bacterium VR-M41.</title>
        <authorList>
            <person name="Vemuluri V.R."/>
        </authorList>
    </citation>
    <scope>NUCLEOTIDE SEQUENCE [LARGE SCALE GENOMIC DNA]</scope>
    <source>
        <strain evidence="4 5">VR-M41</strain>
    </source>
</reference>
<name>A0ABX0F9N6_9BACL</name>
<feature type="domain" description="DUF1835" evidence="1">
    <location>
        <begin position="74"/>
        <end position="196"/>
    </location>
</feature>
<dbReference type="Gene3D" id="3.10.450.50">
    <property type="match status" value="1"/>
</dbReference>
<evidence type="ECO:0000259" key="1">
    <source>
        <dbReference type="Pfam" id="PF08874"/>
    </source>
</evidence>